<dbReference type="InterPro" id="IPR002110">
    <property type="entry name" value="Ankyrin_rpt"/>
</dbReference>
<dbReference type="AlphaFoldDB" id="A0A3B5M0U4"/>
<dbReference type="InterPro" id="IPR051226">
    <property type="entry name" value="PP1_Regulatory_Subunit"/>
</dbReference>
<keyword evidence="5" id="KW-1185">Reference proteome</keyword>
<dbReference type="PANTHER" id="PTHR24179">
    <property type="entry name" value="PROTEIN PHOSPHATASE 1 REGULATORY SUBUNIT 12"/>
    <property type="match status" value="1"/>
</dbReference>
<sequence length="190" mass="20622">IKTPSSAVNLMGDTAKTKRREQLKRWAGSSTDRASDVPRKRVRFDRAAEFLAACASGDTEEAKAILPDIINCSNSDGITALHQACIDGSIEIVTFLLEHGAAVNQVDSEGWTPLHVASSCGYPDIAECVGVSFKWLNQCSTLLFATVLNVREHRGCQSISALHNADIVVICAEITLQLKREWSSTQTHPA</sequence>
<evidence type="ECO:0000313" key="5">
    <source>
        <dbReference type="Proteomes" id="UP000261380"/>
    </source>
</evidence>
<dbReference type="SUPFAM" id="SSF48403">
    <property type="entry name" value="Ankyrin repeat"/>
    <property type="match status" value="1"/>
</dbReference>
<protein>
    <submittedName>
        <fullName evidence="4">Uncharacterized protein</fullName>
    </submittedName>
</protein>
<proteinExistence type="predicted"/>
<dbReference type="GO" id="GO:0019208">
    <property type="term" value="F:phosphatase regulator activity"/>
    <property type="evidence" value="ECO:0007669"/>
    <property type="project" value="TreeGrafter"/>
</dbReference>
<reference evidence="4" key="1">
    <citation type="submission" date="2025-08" db="UniProtKB">
        <authorList>
            <consortium name="Ensembl"/>
        </authorList>
    </citation>
    <scope>IDENTIFICATION</scope>
</reference>
<evidence type="ECO:0000256" key="1">
    <source>
        <dbReference type="ARBA" id="ARBA00022737"/>
    </source>
</evidence>
<dbReference type="PROSITE" id="PS50297">
    <property type="entry name" value="ANK_REP_REGION"/>
    <property type="match status" value="1"/>
</dbReference>
<feature type="repeat" description="ANK" evidence="3">
    <location>
        <begin position="76"/>
        <end position="108"/>
    </location>
</feature>
<dbReference type="STRING" id="32473.ENSXCOP00000015231"/>
<name>A0A3B5M0U4_9TELE</name>
<evidence type="ECO:0000256" key="2">
    <source>
        <dbReference type="ARBA" id="ARBA00023043"/>
    </source>
</evidence>
<dbReference type="SMART" id="SM00248">
    <property type="entry name" value="ANK"/>
    <property type="match status" value="2"/>
</dbReference>
<accession>A0A3B5M0U4</accession>
<evidence type="ECO:0000256" key="3">
    <source>
        <dbReference type="PROSITE-ProRule" id="PRU00023"/>
    </source>
</evidence>
<dbReference type="GeneTree" id="ENSGT00940000156120"/>
<reference evidence="4" key="2">
    <citation type="submission" date="2025-09" db="UniProtKB">
        <authorList>
            <consortium name="Ensembl"/>
        </authorList>
    </citation>
    <scope>IDENTIFICATION</scope>
</reference>
<dbReference type="Gene3D" id="1.25.40.20">
    <property type="entry name" value="Ankyrin repeat-containing domain"/>
    <property type="match status" value="1"/>
</dbReference>
<dbReference type="PANTHER" id="PTHR24179:SF27">
    <property type="entry name" value="PROTEIN PHOSPHATASE 1 REGULATORY SUBUNIT 12C"/>
    <property type="match status" value="1"/>
</dbReference>
<keyword evidence="2 3" id="KW-0040">ANK repeat</keyword>
<dbReference type="Ensembl" id="ENSXCOT00000015422.1">
    <property type="protein sequence ID" value="ENSXCOP00000015231.1"/>
    <property type="gene ID" value="ENSXCOG00000011543.1"/>
</dbReference>
<dbReference type="GO" id="GO:0005737">
    <property type="term" value="C:cytoplasm"/>
    <property type="evidence" value="ECO:0007669"/>
    <property type="project" value="TreeGrafter"/>
</dbReference>
<dbReference type="InterPro" id="IPR036770">
    <property type="entry name" value="Ankyrin_rpt-contain_sf"/>
</dbReference>
<organism evidence="4 5">
    <name type="scientific">Xiphophorus couchianus</name>
    <name type="common">Monterrey platyfish</name>
    <dbReference type="NCBI Taxonomy" id="32473"/>
    <lineage>
        <taxon>Eukaryota</taxon>
        <taxon>Metazoa</taxon>
        <taxon>Chordata</taxon>
        <taxon>Craniata</taxon>
        <taxon>Vertebrata</taxon>
        <taxon>Euteleostomi</taxon>
        <taxon>Actinopterygii</taxon>
        <taxon>Neopterygii</taxon>
        <taxon>Teleostei</taxon>
        <taxon>Neoteleostei</taxon>
        <taxon>Acanthomorphata</taxon>
        <taxon>Ovalentaria</taxon>
        <taxon>Atherinomorphae</taxon>
        <taxon>Cyprinodontiformes</taxon>
        <taxon>Poeciliidae</taxon>
        <taxon>Poeciliinae</taxon>
        <taxon>Xiphophorus</taxon>
    </lineage>
</organism>
<dbReference type="Proteomes" id="UP000261380">
    <property type="component" value="Unplaced"/>
</dbReference>
<evidence type="ECO:0000313" key="4">
    <source>
        <dbReference type="Ensembl" id="ENSXCOP00000015231.1"/>
    </source>
</evidence>
<dbReference type="Pfam" id="PF12796">
    <property type="entry name" value="Ank_2"/>
    <property type="match status" value="1"/>
</dbReference>
<dbReference type="GO" id="GO:0004857">
    <property type="term" value="F:enzyme inhibitor activity"/>
    <property type="evidence" value="ECO:0007669"/>
    <property type="project" value="TreeGrafter"/>
</dbReference>
<dbReference type="PROSITE" id="PS50088">
    <property type="entry name" value="ANK_REPEAT"/>
    <property type="match status" value="1"/>
</dbReference>
<keyword evidence="1" id="KW-0677">Repeat</keyword>